<reference evidence="1 2" key="1">
    <citation type="submission" date="2014-02" db="EMBL/GenBank/DDBJ databases">
        <title>Draft genome sequence of Lysinibacillus manganicus DSM 26584T.</title>
        <authorList>
            <person name="Zhang F."/>
            <person name="Wang G."/>
            <person name="Zhang L."/>
        </authorList>
    </citation>
    <scope>NUCLEOTIDE SEQUENCE [LARGE SCALE GENOMIC DNA]</scope>
    <source>
        <strain evidence="1 2">DSM 26584</strain>
    </source>
</reference>
<dbReference type="RefSeq" id="WP_036182086.1">
    <property type="nucleotide sequence ID" value="NZ_AVDA01000001.1"/>
</dbReference>
<dbReference type="STRING" id="1384049.CD29_01655"/>
<accession>A0A0A3IAX2</accession>
<protein>
    <recommendedName>
        <fullName evidence="3">YviE</fullName>
    </recommendedName>
</protein>
<dbReference type="OrthoDB" id="2112831at2"/>
<sequence>MNFPKLQIQTTKAQIGLNIQQPIQKIEQPKADLDLQQPKAKLTIETSKSKLTIDSFQAREDLEMKNTRSRTAEITQKAMQESLEGVARRAQEGNDLMRIENGGNPIVEHAKRWGQQTYTSLGIKFTPQAGSVKINFDPAKLDINVEPQKVINNTKINKPIHQYTPGSVDVEMLQKPSIKIDWII</sequence>
<organism evidence="1 2">
    <name type="scientific">Ureibacillus manganicus DSM 26584</name>
    <dbReference type="NCBI Taxonomy" id="1384049"/>
    <lineage>
        <taxon>Bacteria</taxon>
        <taxon>Bacillati</taxon>
        <taxon>Bacillota</taxon>
        <taxon>Bacilli</taxon>
        <taxon>Bacillales</taxon>
        <taxon>Caryophanaceae</taxon>
        <taxon>Ureibacillus</taxon>
    </lineage>
</organism>
<gene>
    <name evidence="1" type="ORF">CD29_01655</name>
</gene>
<dbReference type="eggNOG" id="ENOG5031RPF">
    <property type="taxonomic scope" value="Bacteria"/>
</dbReference>
<evidence type="ECO:0000313" key="1">
    <source>
        <dbReference type="EMBL" id="KGR80615.1"/>
    </source>
</evidence>
<name>A0A0A3IAX2_9BACL</name>
<evidence type="ECO:0000313" key="2">
    <source>
        <dbReference type="Proteomes" id="UP000030416"/>
    </source>
</evidence>
<dbReference type="InterPro" id="IPR045527">
    <property type="entry name" value="DUF6470"/>
</dbReference>
<dbReference type="AlphaFoldDB" id="A0A0A3IAX2"/>
<keyword evidence="2" id="KW-1185">Reference proteome</keyword>
<proteinExistence type="predicted"/>
<dbReference type="EMBL" id="JPVN01000001">
    <property type="protein sequence ID" value="KGR80615.1"/>
    <property type="molecule type" value="Genomic_DNA"/>
</dbReference>
<evidence type="ECO:0008006" key="3">
    <source>
        <dbReference type="Google" id="ProtNLM"/>
    </source>
</evidence>
<comment type="caution">
    <text evidence="1">The sequence shown here is derived from an EMBL/GenBank/DDBJ whole genome shotgun (WGS) entry which is preliminary data.</text>
</comment>
<dbReference type="Pfam" id="PF20074">
    <property type="entry name" value="DUF6470"/>
    <property type="match status" value="1"/>
</dbReference>
<dbReference type="Proteomes" id="UP000030416">
    <property type="component" value="Unassembled WGS sequence"/>
</dbReference>